<dbReference type="EMBL" id="CP003379">
    <property type="protein sequence ID" value="AFL88077.1"/>
    <property type="molecule type" value="Genomic_DNA"/>
</dbReference>
<protein>
    <recommendedName>
        <fullName evidence="4">Acetylxylan esterase</fullName>
    </recommendedName>
</protein>
<dbReference type="AlphaFoldDB" id="I3ZFQ9"/>
<dbReference type="HOGENOM" id="CLU_1132194_0_0_0"/>
<reference evidence="2 3" key="1">
    <citation type="submission" date="2012-06" db="EMBL/GenBank/DDBJ databases">
        <title>Complete genome of Terriglobus roseus DSM 18391.</title>
        <authorList>
            <consortium name="US DOE Joint Genome Institute (JGI-PGF)"/>
            <person name="Lucas S."/>
            <person name="Copeland A."/>
            <person name="Lapidus A."/>
            <person name="Glavina del Rio T."/>
            <person name="Dalin E."/>
            <person name="Tice H."/>
            <person name="Bruce D."/>
            <person name="Goodwin L."/>
            <person name="Pitluck S."/>
            <person name="Peters L."/>
            <person name="Mikhailova N."/>
            <person name="Munk A.C.C."/>
            <person name="Kyrpides N."/>
            <person name="Mavromatis K."/>
            <person name="Ivanova N."/>
            <person name="Brettin T."/>
            <person name="Detter J.C."/>
            <person name="Han C."/>
            <person name="Larimer F."/>
            <person name="Land M."/>
            <person name="Hauser L."/>
            <person name="Markowitz V."/>
            <person name="Cheng J.-F."/>
            <person name="Hugenholtz P."/>
            <person name="Woyke T."/>
            <person name="Wu D."/>
            <person name="Brambilla E."/>
            <person name="Klenk H.-P."/>
            <person name="Eisen J.A."/>
        </authorList>
    </citation>
    <scope>NUCLEOTIDE SEQUENCE [LARGE SCALE GENOMIC DNA]</scope>
    <source>
        <strain evidence="3">DSM 18391 / NRRL B-41598 / KBS 63</strain>
    </source>
</reference>
<accession>I3ZFQ9</accession>
<dbReference type="RefSeq" id="WP_014785646.1">
    <property type="nucleotide sequence ID" value="NC_018014.1"/>
</dbReference>
<feature type="region of interest" description="Disordered" evidence="1">
    <location>
        <begin position="31"/>
        <end position="52"/>
    </location>
</feature>
<dbReference type="STRING" id="926566.Terro_1781"/>
<dbReference type="eggNOG" id="COG3458">
    <property type="taxonomic scope" value="Bacteria"/>
</dbReference>
<keyword evidence="3" id="KW-1185">Reference proteome</keyword>
<dbReference type="OrthoDB" id="7546304at2"/>
<evidence type="ECO:0000313" key="3">
    <source>
        <dbReference type="Proteomes" id="UP000006056"/>
    </source>
</evidence>
<gene>
    <name evidence="2" type="ordered locus">Terro_1781</name>
</gene>
<evidence type="ECO:0000256" key="1">
    <source>
        <dbReference type="SAM" id="MobiDB-lite"/>
    </source>
</evidence>
<evidence type="ECO:0008006" key="4">
    <source>
        <dbReference type="Google" id="ProtNLM"/>
    </source>
</evidence>
<dbReference type="KEGG" id="trs:Terro_1781"/>
<evidence type="ECO:0000313" key="2">
    <source>
        <dbReference type="EMBL" id="AFL88077.1"/>
    </source>
</evidence>
<proteinExistence type="predicted"/>
<sequence>MKEFQWRSIAWVAIVTGIFLTTVAARSAAAQAPTEAPTGPIPAATLTTPTTPTAVPSAEGFIQRWLVLEPIPVMGVTQNAVQATVKKDALPDTQPAVPHTGDKTTVDGKDLTWHALDTKNYNLNLFHFSRSLARPTSDVLFWAVTVVNSPTEMKDVRLAIGSNAASVWWFNGEEVIGIYGDRQTVIDDGVSKRLTLKKGQNIIRAAVVNGGGATDFCARLLDADDKPIKGYTITLAK</sequence>
<dbReference type="Proteomes" id="UP000006056">
    <property type="component" value="Chromosome"/>
</dbReference>
<organism evidence="2 3">
    <name type="scientific">Terriglobus roseus (strain DSM 18391 / NRRL B-41598 / KBS 63)</name>
    <dbReference type="NCBI Taxonomy" id="926566"/>
    <lineage>
        <taxon>Bacteria</taxon>
        <taxon>Pseudomonadati</taxon>
        <taxon>Acidobacteriota</taxon>
        <taxon>Terriglobia</taxon>
        <taxon>Terriglobales</taxon>
        <taxon>Acidobacteriaceae</taxon>
        <taxon>Terriglobus</taxon>
    </lineage>
</organism>
<name>I3ZFQ9_TERRK</name>